<sequence length="144" mass="15700">MVDVIDAKIKHLEAIQSVVNRLAQNSFTVRGWSVTLVTAVLAAAAVKPGSQQPLIALALIPAWAFWALDAYYLRQERLFRALYRSVGASARREPEEGDVPLFDMSVSVFHQDVPKFGRMLVVPSVALIPSTLTVLVTALGALTL</sequence>
<dbReference type="RefSeq" id="WP_184991811.1">
    <property type="nucleotide sequence ID" value="NZ_BOMK01000030.1"/>
</dbReference>
<proteinExistence type="predicted"/>
<gene>
    <name evidence="2" type="ORF">BJ971_001972</name>
</gene>
<evidence type="ECO:0000313" key="3">
    <source>
        <dbReference type="Proteomes" id="UP000578112"/>
    </source>
</evidence>
<evidence type="ECO:0000313" key="2">
    <source>
        <dbReference type="EMBL" id="MBB4761416.1"/>
    </source>
</evidence>
<organism evidence="2 3">
    <name type="scientific">Actinoplanes digitatis</name>
    <dbReference type="NCBI Taxonomy" id="1868"/>
    <lineage>
        <taxon>Bacteria</taxon>
        <taxon>Bacillati</taxon>
        <taxon>Actinomycetota</taxon>
        <taxon>Actinomycetes</taxon>
        <taxon>Micromonosporales</taxon>
        <taxon>Micromonosporaceae</taxon>
        <taxon>Actinoplanes</taxon>
    </lineage>
</organism>
<dbReference type="EMBL" id="JACHNH010000001">
    <property type="protein sequence ID" value="MBB4761416.1"/>
    <property type="molecule type" value="Genomic_DNA"/>
</dbReference>
<keyword evidence="1" id="KW-0472">Membrane</keyword>
<name>A0A7W7HV82_9ACTN</name>
<evidence type="ECO:0000256" key="1">
    <source>
        <dbReference type="SAM" id="Phobius"/>
    </source>
</evidence>
<protein>
    <submittedName>
        <fullName evidence="2">Uncharacterized protein</fullName>
    </submittedName>
</protein>
<keyword evidence="1" id="KW-0812">Transmembrane</keyword>
<dbReference type="AlphaFoldDB" id="A0A7W7HV82"/>
<reference evidence="2 3" key="1">
    <citation type="submission" date="2020-08" db="EMBL/GenBank/DDBJ databases">
        <title>Sequencing the genomes of 1000 actinobacteria strains.</title>
        <authorList>
            <person name="Klenk H.-P."/>
        </authorList>
    </citation>
    <scope>NUCLEOTIDE SEQUENCE [LARGE SCALE GENOMIC DNA]</scope>
    <source>
        <strain evidence="2 3">DSM 43149</strain>
    </source>
</reference>
<feature type="transmembrane region" description="Helical" evidence="1">
    <location>
        <begin position="120"/>
        <end position="142"/>
    </location>
</feature>
<dbReference type="Proteomes" id="UP000578112">
    <property type="component" value="Unassembled WGS sequence"/>
</dbReference>
<accession>A0A7W7HV82</accession>
<keyword evidence="3" id="KW-1185">Reference proteome</keyword>
<keyword evidence="1" id="KW-1133">Transmembrane helix</keyword>
<feature type="transmembrane region" description="Helical" evidence="1">
    <location>
        <begin position="27"/>
        <end position="46"/>
    </location>
</feature>
<comment type="caution">
    <text evidence="2">The sequence shown here is derived from an EMBL/GenBank/DDBJ whole genome shotgun (WGS) entry which is preliminary data.</text>
</comment>
<feature type="transmembrane region" description="Helical" evidence="1">
    <location>
        <begin position="52"/>
        <end position="73"/>
    </location>
</feature>